<proteinExistence type="predicted"/>
<sequence length="192" mass="21751">MIIRTDENRWSRNDERICYESLLGLRYMDLFDEVEREALLAGKPLNDPMSFMRDMAPCIDRGREEADAMLKVDVRSILFIRAATAYRMLADNSFSLVRYGRVLRFARVGLYCCLAVLSLNAGMTAGHAQRNLATARALIPSMMCHIAEAVGNIACSPLPIKDVAKSDLKRCYRDKQIKAQALAFIKYEQGDF</sequence>
<dbReference type="EMBL" id="UYRT01008314">
    <property type="protein sequence ID" value="VDK44712.1"/>
    <property type="molecule type" value="Genomic_DNA"/>
</dbReference>
<dbReference type="AlphaFoldDB" id="A0A183D6S5"/>
<reference evidence="3" key="1">
    <citation type="submission" date="2016-06" db="UniProtKB">
        <authorList>
            <consortium name="WormBaseParasite"/>
        </authorList>
    </citation>
    <scope>IDENTIFICATION</scope>
</reference>
<dbReference type="OrthoDB" id="419432at2759"/>
<dbReference type="Proteomes" id="UP000271098">
    <property type="component" value="Unassembled WGS sequence"/>
</dbReference>
<evidence type="ECO:0000313" key="3">
    <source>
        <dbReference type="WBParaSite" id="GPUH_0000442301-mRNA-1"/>
    </source>
</evidence>
<dbReference type="WBParaSite" id="GPUH_0000442301-mRNA-1">
    <property type="protein sequence ID" value="GPUH_0000442301-mRNA-1"/>
    <property type="gene ID" value="GPUH_0000442301"/>
</dbReference>
<evidence type="ECO:0000313" key="1">
    <source>
        <dbReference type="EMBL" id="VDK44712.1"/>
    </source>
</evidence>
<organism evidence="3">
    <name type="scientific">Gongylonema pulchrum</name>
    <dbReference type="NCBI Taxonomy" id="637853"/>
    <lineage>
        <taxon>Eukaryota</taxon>
        <taxon>Metazoa</taxon>
        <taxon>Ecdysozoa</taxon>
        <taxon>Nematoda</taxon>
        <taxon>Chromadorea</taxon>
        <taxon>Rhabditida</taxon>
        <taxon>Spirurina</taxon>
        <taxon>Spiruromorpha</taxon>
        <taxon>Spiruroidea</taxon>
        <taxon>Gongylonematidae</taxon>
        <taxon>Gongylonema</taxon>
    </lineage>
</organism>
<name>A0A183D6S5_9BILA</name>
<keyword evidence="2" id="KW-1185">Reference proteome</keyword>
<reference evidence="1 2" key="2">
    <citation type="submission" date="2018-11" db="EMBL/GenBank/DDBJ databases">
        <authorList>
            <consortium name="Pathogen Informatics"/>
        </authorList>
    </citation>
    <scope>NUCLEOTIDE SEQUENCE [LARGE SCALE GENOMIC DNA]</scope>
</reference>
<gene>
    <name evidence="1" type="ORF">GPUH_LOCUS4417</name>
</gene>
<accession>A0A183D6S5</accession>
<evidence type="ECO:0000313" key="2">
    <source>
        <dbReference type="Proteomes" id="UP000271098"/>
    </source>
</evidence>
<protein>
    <submittedName>
        <fullName evidence="3">DUF1190 domain-containing protein</fullName>
    </submittedName>
</protein>